<dbReference type="Gene3D" id="3.30.30.30">
    <property type="match status" value="1"/>
</dbReference>
<dbReference type="PRINTS" id="PR00301">
    <property type="entry name" value="HEATSHOCK70"/>
</dbReference>
<keyword evidence="7" id="KW-0143">Chaperone</keyword>
<feature type="compositionally biased region" description="Basic and acidic residues" evidence="9">
    <location>
        <begin position="607"/>
        <end position="637"/>
    </location>
</feature>
<proteinExistence type="inferred from homology"/>
<dbReference type="PANTHER" id="PTHR45639:SF3">
    <property type="entry name" value="HYPOXIA UP-REGULATED PROTEIN 1"/>
    <property type="match status" value="1"/>
</dbReference>
<name>A0A084VRQ9_ANOSI</name>
<sequence length="978" mass="108974">MVGTRHRLVGGGRALLLGLVVLATFAAVAQGAAVMSVDLGSEWMKVGVVSPGVPMEIALNKESKRKTPTTIAFRNGDRVFGEDAQTLGVRFPANSYGYLVDLLGKTIDNPMVDLYRKRFPYYDIVEDPVRKTVVFRAGEEQFTIEELIAQLLQVAKGYAEDSTGQIITECVLIVPGFFGQAERTALLSAAKLANLKVLQLINDYTAVALNYGIFRRKEINETAQYFLFYDMGAYKTSAAVVSYQLVKDKATRETHPVVQVLGVGFDRTLGGLEMQVRLRDFLGKEFNKMGKTKTDVFGNPRAMAKLFKEAGRLKNVLSANTEHYAQIEGLLDEQDFRLLVTREQFETLCKDLYERVTAPLDKALTASGLTLDVINQVVLFGGNTRVPKVQDILRAHIGQELAKNLNADEAACMGAVYRAADLATGFKVKKFITKDAVLFPIQVVFDREGESGSLRQVRRTLFGAMNSYPQKKVITFNKHTDDFQFTVQYAELESVLGAEGNTLGSHDLARVELSEVAKKLKAGVAENVESKGIKAHFVLDDSGIFSLANVELVLERTVTKEEEEADETTFQRIGNTISKLFSGDSNDKPSEKAPEGTEEKSEEEPAEKETSSTNDKEDKEKSTADKAEGSDSKEGAKADNGTSATGEEKKVEEGTEAKNETVKPKIVTVKEKIPSKVELTYVSPLEGDLFEASAKRLSALDDVDKAKKRRETALNALESFVIDAQVKLDEEEYASCGTTEEIETIRQRCGEISEWLYEDGSDADAETYERKLEDLRTVANEVYARHWEHRERPDALNALKQMINGSEAFLHNAKNLTKETNPEKDVFTPVEIETLEKAIRGTIEWRDTEVEEQNKLPRNAPVRLTVKDITDRMAMLDREVKYLVNKLKLWRPKVKPTPPPKVEKTVVEEESGKKDDEKEEAASKEEPTEQGEDKPEEVLEQTPEKEESASSETKSSEEIDPTKTQKSSQEEGEEHTEL</sequence>
<evidence type="ECO:0000256" key="6">
    <source>
        <dbReference type="ARBA" id="ARBA00022840"/>
    </source>
</evidence>
<protein>
    <recommendedName>
        <fullName evidence="8">Hypoxia up-regulated protein 1</fullName>
    </recommendedName>
</protein>
<dbReference type="PROSITE" id="PS01036">
    <property type="entry name" value="HSP70_3"/>
    <property type="match status" value="1"/>
</dbReference>
<dbReference type="InterPro" id="IPR043129">
    <property type="entry name" value="ATPase_NBD"/>
</dbReference>
<evidence type="ECO:0000256" key="2">
    <source>
        <dbReference type="ARBA" id="ARBA00007381"/>
    </source>
</evidence>
<dbReference type="Gene3D" id="1.20.1270.10">
    <property type="match status" value="1"/>
</dbReference>
<evidence type="ECO:0000256" key="5">
    <source>
        <dbReference type="ARBA" id="ARBA00022824"/>
    </source>
</evidence>
<dbReference type="OMA" id="SRTPMIQ"/>
<dbReference type="SUPFAM" id="SSF53067">
    <property type="entry name" value="Actin-like ATPase domain"/>
    <property type="match status" value="2"/>
</dbReference>
<evidence type="ECO:0000313" key="11">
    <source>
        <dbReference type="EMBL" id="KFB40653.1"/>
    </source>
</evidence>
<dbReference type="GO" id="GO:0005788">
    <property type="term" value="C:endoplasmic reticulum lumen"/>
    <property type="evidence" value="ECO:0007669"/>
    <property type="project" value="UniProtKB-SubCell"/>
</dbReference>
<dbReference type="VEuPathDB" id="VectorBase:ASIS014439"/>
<evidence type="ECO:0000256" key="4">
    <source>
        <dbReference type="ARBA" id="ARBA00022741"/>
    </source>
</evidence>
<accession>A0A084VRQ9</accession>
<dbReference type="Gene3D" id="2.60.34.10">
    <property type="entry name" value="Substrate Binding Domain Of DNAk, Chain A, domain 1"/>
    <property type="match status" value="1"/>
</dbReference>
<comment type="similarity">
    <text evidence="2">Belongs to the heat shock protein 70 family.</text>
</comment>
<evidence type="ECO:0000256" key="10">
    <source>
        <dbReference type="SAM" id="SignalP"/>
    </source>
</evidence>
<evidence type="ECO:0000256" key="8">
    <source>
        <dbReference type="ARBA" id="ARBA00040503"/>
    </source>
</evidence>
<dbReference type="Gene3D" id="3.30.420.40">
    <property type="match status" value="2"/>
</dbReference>
<comment type="subcellular location">
    <subcellularLocation>
        <location evidence="1">Endoplasmic reticulum lumen</location>
    </subcellularLocation>
</comment>
<dbReference type="GO" id="GO:0034663">
    <property type="term" value="C:endoplasmic reticulum chaperone complex"/>
    <property type="evidence" value="ECO:0007669"/>
    <property type="project" value="TreeGrafter"/>
</dbReference>
<feature type="compositionally biased region" description="Basic and acidic residues" evidence="9">
    <location>
        <begin position="585"/>
        <end position="599"/>
    </location>
</feature>
<dbReference type="CDD" id="cd10230">
    <property type="entry name" value="ASKHA_NBD_HSP70_HYOU1"/>
    <property type="match status" value="1"/>
</dbReference>
<dbReference type="EMBL" id="KE525036">
    <property type="protein sequence ID" value="KFB40653.1"/>
    <property type="molecule type" value="Genomic_DNA"/>
</dbReference>
<dbReference type="InterPro" id="IPR029048">
    <property type="entry name" value="HSP70_C_sf"/>
</dbReference>
<evidence type="ECO:0000313" key="12">
    <source>
        <dbReference type="EnsemblMetazoa" id="ASIC008269-PA"/>
    </source>
</evidence>
<reference evidence="12" key="2">
    <citation type="submission" date="2020-05" db="UniProtKB">
        <authorList>
            <consortium name="EnsemblMetazoa"/>
        </authorList>
    </citation>
    <scope>IDENTIFICATION</scope>
</reference>
<keyword evidence="13" id="KW-1185">Reference proteome</keyword>
<keyword evidence="4" id="KW-0547">Nucleotide-binding</keyword>
<dbReference type="FunFam" id="1.20.1270.10:FF:000002">
    <property type="entry name" value="Heat shock 70 kDa protein 4"/>
    <property type="match status" value="1"/>
</dbReference>
<dbReference type="Proteomes" id="UP000030765">
    <property type="component" value="Unassembled WGS sequence"/>
</dbReference>
<dbReference type="AlphaFoldDB" id="A0A084VRQ9"/>
<dbReference type="GO" id="GO:0005524">
    <property type="term" value="F:ATP binding"/>
    <property type="evidence" value="ECO:0007669"/>
    <property type="project" value="UniProtKB-KW"/>
</dbReference>
<evidence type="ECO:0000256" key="9">
    <source>
        <dbReference type="SAM" id="MobiDB-lite"/>
    </source>
</evidence>
<dbReference type="GO" id="GO:0140662">
    <property type="term" value="F:ATP-dependent protein folding chaperone"/>
    <property type="evidence" value="ECO:0007669"/>
    <property type="project" value="InterPro"/>
</dbReference>
<feature type="chain" id="PRO_5001783817" description="Hypoxia up-regulated protein 1" evidence="10">
    <location>
        <begin position="32"/>
        <end position="978"/>
    </location>
</feature>
<organism evidence="11">
    <name type="scientific">Anopheles sinensis</name>
    <name type="common">Mosquito</name>
    <dbReference type="NCBI Taxonomy" id="74873"/>
    <lineage>
        <taxon>Eukaryota</taxon>
        <taxon>Metazoa</taxon>
        <taxon>Ecdysozoa</taxon>
        <taxon>Arthropoda</taxon>
        <taxon>Hexapoda</taxon>
        <taxon>Insecta</taxon>
        <taxon>Pterygota</taxon>
        <taxon>Neoptera</taxon>
        <taxon>Endopterygota</taxon>
        <taxon>Diptera</taxon>
        <taxon>Nematocera</taxon>
        <taxon>Culicoidea</taxon>
        <taxon>Culicidae</taxon>
        <taxon>Anophelinae</taxon>
        <taxon>Anopheles</taxon>
    </lineage>
</organism>
<keyword evidence="3 10" id="KW-0732">Signal</keyword>
<dbReference type="EnsemblMetazoa" id="ASIC008269-RA">
    <property type="protein sequence ID" value="ASIC008269-PA"/>
    <property type="gene ID" value="ASIC008269"/>
</dbReference>
<dbReference type="Gene3D" id="3.90.640.10">
    <property type="entry name" value="Actin, Chain A, domain 4"/>
    <property type="match status" value="1"/>
</dbReference>
<reference evidence="11 13" key="1">
    <citation type="journal article" date="2014" name="BMC Genomics">
        <title>Genome sequence of Anopheles sinensis provides insight into genetics basis of mosquito competence for malaria parasites.</title>
        <authorList>
            <person name="Zhou D."/>
            <person name="Zhang D."/>
            <person name="Ding G."/>
            <person name="Shi L."/>
            <person name="Hou Q."/>
            <person name="Ye Y."/>
            <person name="Xu Y."/>
            <person name="Zhou H."/>
            <person name="Xiong C."/>
            <person name="Li S."/>
            <person name="Yu J."/>
            <person name="Hong S."/>
            <person name="Yu X."/>
            <person name="Zou P."/>
            <person name="Chen C."/>
            <person name="Chang X."/>
            <person name="Wang W."/>
            <person name="Lv Y."/>
            <person name="Sun Y."/>
            <person name="Ma L."/>
            <person name="Shen B."/>
            <person name="Zhu C."/>
        </authorList>
    </citation>
    <scope>NUCLEOTIDE SEQUENCE [LARGE SCALE GENOMIC DNA]</scope>
</reference>
<dbReference type="GO" id="GO:0030968">
    <property type="term" value="P:endoplasmic reticulum unfolded protein response"/>
    <property type="evidence" value="ECO:0007669"/>
    <property type="project" value="TreeGrafter"/>
</dbReference>
<evidence type="ECO:0000256" key="7">
    <source>
        <dbReference type="ARBA" id="ARBA00023186"/>
    </source>
</evidence>
<feature type="region of interest" description="Disordered" evidence="9">
    <location>
        <begin position="892"/>
        <end position="978"/>
    </location>
</feature>
<dbReference type="STRING" id="74873.A0A084VRQ9"/>
<evidence type="ECO:0000256" key="1">
    <source>
        <dbReference type="ARBA" id="ARBA00004319"/>
    </source>
</evidence>
<keyword evidence="5" id="KW-0256">Endoplasmic reticulum</keyword>
<dbReference type="OrthoDB" id="10262720at2759"/>
<gene>
    <name evidence="11" type="ORF">ZHAS_00008269</name>
</gene>
<evidence type="ECO:0000256" key="3">
    <source>
        <dbReference type="ARBA" id="ARBA00022729"/>
    </source>
</evidence>
<dbReference type="PANTHER" id="PTHR45639">
    <property type="entry name" value="HSC70CB, ISOFORM G-RELATED"/>
    <property type="match status" value="1"/>
</dbReference>
<dbReference type="InterPro" id="IPR018181">
    <property type="entry name" value="Heat_shock_70_CS"/>
</dbReference>
<feature type="compositionally biased region" description="Polar residues" evidence="9">
    <location>
        <begin position="568"/>
        <end position="579"/>
    </location>
</feature>
<evidence type="ECO:0000313" key="13">
    <source>
        <dbReference type="Proteomes" id="UP000030765"/>
    </source>
</evidence>
<feature type="region of interest" description="Disordered" evidence="9">
    <location>
        <begin position="559"/>
        <end position="658"/>
    </location>
</feature>
<dbReference type="VEuPathDB" id="VectorBase:ASIC008269"/>
<feature type="compositionally biased region" description="Basic and acidic residues" evidence="9">
    <location>
        <begin position="901"/>
        <end position="963"/>
    </location>
</feature>
<dbReference type="SUPFAM" id="SSF100934">
    <property type="entry name" value="Heat shock protein 70kD (HSP70), C-terminal subdomain"/>
    <property type="match status" value="1"/>
</dbReference>
<dbReference type="InterPro" id="IPR029047">
    <property type="entry name" value="HSP70_peptide-bd_sf"/>
</dbReference>
<dbReference type="FunFam" id="3.30.30.30:FF:000004">
    <property type="entry name" value="hypoxia up-regulated protein 1"/>
    <property type="match status" value="1"/>
</dbReference>
<dbReference type="EMBL" id="ATLV01015768">
    <property type="status" value="NOT_ANNOTATED_CDS"/>
    <property type="molecule type" value="Genomic_DNA"/>
</dbReference>
<dbReference type="Pfam" id="PF00012">
    <property type="entry name" value="HSP70"/>
    <property type="match status" value="1"/>
</dbReference>
<dbReference type="InterPro" id="IPR013126">
    <property type="entry name" value="Hsp_70_fam"/>
</dbReference>
<dbReference type="FunFam" id="3.90.640.10:FF:000012">
    <property type="entry name" value="Hypoxia up-regulated protein 1"/>
    <property type="match status" value="1"/>
</dbReference>
<keyword evidence="6" id="KW-0067">ATP-binding</keyword>
<feature type="signal peptide" evidence="10">
    <location>
        <begin position="1"/>
        <end position="31"/>
    </location>
</feature>
<feature type="compositionally biased region" description="Basic and acidic residues" evidence="9">
    <location>
        <begin position="646"/>
        <end position="658"/>
    </location>
</feature>